<organism evidence="1">
    <name type="scientific">marine metagenome</name>
    <dbReference type="NCBI Taxonomy" id="408172"/>
    <lineage>
        <taxon>unclassified sequences</taxon>
        <taxon>metagenomes</taxon>
        <taxon>ecological metagenomes</taxon>
    </lineage>
</organism>
<dbReference type="EMBL" id="UINC01220256">
    <property type="protein sequence ID" value="SVE48091.1"/>
    <property type="molecule type" value="Genomic_DNA"/>
</dbReference>
<proteinExistence type="predicted"/>
<sequence length="59" mass="7041">MYIACMGMMLFVEGLEEKTEKKEYPTEEELTKCNEILKLLEHKYGFNITWRGDIEFMSV</sequence>
<protein>
    <submittedName>
        <fullName evidence="1">Uncharacterized protein</fullName>
    </submittedName>
</protein>
<gene>
    <name evidence="1" type="ORF">METZ01_LOCUS500945</name>
</gene>
<accession>A0A383DUB5</accession>
<name>A0A383DUB5_9ZZZZ</name>
<dbReference type="AlphaFoldDB" id="A0A383DUB5"/>
<reference evidence="1" key="1">
    <citation type="submission" date="2018-05" db="EMBL/GenBank/DDBJ databases">
        <authorList>
            <person name="Lanie J.A."/>
            <person name="Ng W.-L."/>
            <person name="Kazmierczak K.M."/>
            <person name="Andrzejewski T.M."/>
            <person name="Davidsen T.M."/>
            <person name="Wayne K.J."/>
            <person name="Tettelin H."/>
            <person name="Glass J.I."/>
            <person name="Rusch D."/>
            <person name="Podicherti R."/>
            <person name="Tsui H.-C.T."/>
            <person name="Winkler M.E."/>
        </authorList>
    </citation>
    <scope>NUCLEOTIDE SEQUENCE</scope>
</reference>
<evidence type="ECO:0000313" key="1">
    <source>
        <dbReference type="EMBL" id="SVE48091.1"/>
    </source>
</evidence>